<gene>
    <name evidence="1" type="ORF">J2_0038</name>
</gene>
<dbReference type="RefSeq" id="YP_009152789.1">
    <property type="nucleotide sequence ID" value="NC_027393.1"/>
</dbReference>
<reference evidence="1 2" key="1">
    <citation type="submission" date="2014-09" db="EMBL/GenBank/DDBJ databases">
        <title>Complete genome sequences of seven Vibrio cholerae phages isolated in China.</title>
        <authorList>
            <person name="Bhandare S.G."/>
            <person name="Warry A."/>
            <person name="Emes R.D."/>
            <person name="Su J."/>
            <person name="Barrow P.A."/>
            <person name="Atterbury R.J."/>
        </authorList>
    </citation>
    <scope>NUCLEOTIDE SEQUENCE [LARGE SCALE GENOMIC DNA]</scope>
</reference>
<evidence type="ECO:0000313" key="1">
    <source>
        <dbReference type="EMBL" id="AIZ01629.1"/>
    </source>
</evidence>
<dbReference type="KEGG" id="vg:24725191"/>
<evidence type="ECO:0000313" key="2">
    <source>
        <dbReference type="Proteomes" id="UP000030722"/>
    </source>
</evidence>
<dbReference type="GeneID" id="24725191"/>
<sequence>MANKNIRRVVTKTMSHLVAFAVDVRYEYDGKYKVALEMHPQYESIWIWTGVRAEEQINGVDVYIGLNRHTEHDPLDWQTISFGDDMMERAEQVMARIRLRIHQRER</sequence>
<accession>A0A0A7HEJ2</accession>
<organism evidence="1 2">
    <name type="scientific">Vibrio phage J2</name>
    <dbReference type="NCBI Taxonomy" id="1558467"/>
    <lineage>
        <taxon>Viruses</taxon>
        <taxon>Duplodnaviria</taxon>
        <taxon>Heunggongvirae</taxon>
        <taxon>Uroviricota</taxon>
        <taxon>Caudoviricetes</taxon>
        <taxon>Enhodamvirus</taxon>
        <taxon>Enhodamvirus VP2</taxon>
    </lineage>
</organism>
<dbReference type="OrthoDB" id="21848at10239"/>
<dbReference type="Proteomes" id="UP000030722">
    <property type="component" value="Genome"/>
</dbReference>
<name>A0A0A7HEJ2_9CAUD</name>
<protein>
    <submittedName>
        <fullName evidence="1">Uncharacterized protein</fullName>
    </submittedName>
</protein>
<proteinExistence type="predicted"/>
<dbReference type="EMBL" id="KM612264">
    <property type="protein sequence ID" value="AIZ01629.1"/>
    <property type="molecule type" value="Genomic_DNA"/>
</dbReference>